<dbReference type="GO" id="GO:0016874">
    <property type="term" value="F:ligase activity"/>
    <property type="evidence" value="ECO:0007669"/>
    <property type="project" value="UniProtKB-KW"/>
</dbReference>
<accession>A0A1H8W224</accession>
<dbReference type="Gene3D" id="3.30.300.30">
    <property type="match status" value="1"/>
</dbReference>
<proteinExistence type="predicted"/>
<dbReference type="InterPro" id="IPR028154">
    <property type="entry name" value="AMP-dep_Lig_C"/>
</dbReference>
<gene>
    <name evidence="2" type="ORF">SAMN04487895_1312</name>
</gene>
<evidence type="ECO:0000259" key="1">
    <source>
        <dbReference type="Pfam" id="PF14535"/>
    </source>
</evidence>
<sequence length="471" mass="53406">MHLMNEKNRAYYNQYLEECDLVFGGRLTGNELVKFQNGKLQEILEYVYANSSYYQKALAPYSGSFDSITIDTMNNLPFTTKETLREADMDILSLPINEMTYYYETTGTTGKSTPCPRSMIEVMSSNITISLAYKKLFEEVFGDYKPVVGVFGPTEIHSFGDSCGNICHNLDLCVVKAWPYSQLVGFKKALELMEKLNIEVIMCTPGLAMTLYKAAKHYGYVQGQNFNVKMLMLTGEICTESMIHNISTLWGAKVFNFLYGSQETLVMATCNYNNKMNIFPHNYIYEVVKEESDEVIGFEGEGELVVTMLNPGGKPLIRYRTGDLVRIENNPLSPIPTFEIEVLGRVKDKIQLNSRKFCAADIERVIMSDLVNCIGYQITITRVDGADYLEVRLEMSEKEHEQTRILSDIEARIWTMIEVNSTVEFSDGLSTTTFTGALVSWKAARIVDKRKQDSETEAAQKVVEDQIVKNV</sequence>
<evidence type="ECO:0000313" key="3">
    <source>
        <dbReference type="Proteomes" id="UP000198809"/>
    </source>
</evidence>
<dbReference type="Pfam" id="PF14535">
    <property type="entry name" value="AMP-binding_C_2"/>
    <property type="match status" value="1"/>
</dbReference>
<feature type="domain" description="AMP-dependent ligase C-terminal" evidence="1">
    <location>
        <begin position="361"/>
        <end position="450"/>
    </location>
</feature>
<evidence type="ECO:0000313" key="2">
    <source>
        <dbReference type="EMBL" id="SEP21583.1"/>
    </source>
</evidence>
<reference evidence="2 3" key="1">
    <citation type="submission" date="2016-10" db="EMBL/GenBank/DDBJ databases">
        <authorList>
            <person name="de Groot N.N."/>
        </authorList>
    </citation>
    <scope>NUCLEOTIDE SEQUENCE [LARGE SCALE GENOMIC DNA]</scope>
    <source>
        <strain evidence="2 3">CGMCC 1.10238</strain>
    </source>
</reference>
<dbReference type="PANTHER" id="PTHR43845">
    <property type="entry name" value="BLR5969 PROTEIN"/>
    <property type="match status" value="1"/>
</dbReference>
<name>A0A1H8W224_9BACL</name>
<dbReference type="OrthoDB" id="580775at2"/>
<dbReference type="EMBL" id="FODH01000031">
    <property type="protein sequence ID" value="SEP21583.1"/>
    <property type="molecule type" value="Genomic_DNA"/>
</dbReference>
<organism evidence="2 3">
    <name type="scientific">Paenibacillus sophorae</name>
    <dbReference type="NCBI Taxonomy" id="1333845"/>
    <lineage>
        <taxon>Bacteria</taxon>
        <taxon>Bacillati</taxon>
        <taxon>Bacillota</taxon>
        <taxon>Bacilli</taxon>
        <taxon>Bacillales</taxon>
        <taxon>Paenibacillaceae</taxon>
        <taxon>Paenibacillus</taxon>
    </lineage>
</organism>
<dbReference type="RefSeq" id="WP_036590251.1">
    <property type="nucleotide sequence ID" value="NZ_FODH01000031.1"/>
</dbReference>
<dbReference type="Gene3D" id="3.40.50.12780">
    <property type="entry name" value="N-terminal domain of ligase-like"/>
    <property type="match status" value="1"/>
</dbReference>
<dbReference type="AlphaFoldDB" id="A0A1H8W224"/>
<dbReference type="InterPro" id="IPR045851">
    <property type="entry name" value="AMP-bd_C_sf"/>
</dbReference>
<dbReference type="Proteomes" id="UP000198809">
    <property type="component" value="Unassembled WGS sequence"/>
</dbReference>
<keyword evidence="2" id="KW-0436">Ligase</keyword>
<dbReference type="SUPFAM" id="SSF56801">
    <property type="entry name" value="Acetyl-CoA synthetase-like"/>
    <property type="match status" value="1"/>
</dbReference>
<dbReference type="InterPro" id="IPR042099">
    <property type="entry name" value="ANL_N_sf"/>
</dbReference>
<protein>
    <submittedName>
        <fullName evidence="2">Phenylacetate-CoA ligase</fullName>
    </submittedName>
</protein>
<dbReference type="PANTHER" id="PTHR43845:SF1">
    <property type="entry name" value="BLR5969 PROTEIN"/>
    <property type="match status" value="1"/>
</dbReference>
<dbReference type="STRING" id="1333845.SAMN04487895_1312"/>